<feature type="transmembrane region" description="Helical" evidence="7">
    <location>
        <begin position="101"/>
        <end position="123"/>
    </location>
</feature>
<evidence type="ECO:0000313" key="8">
    <source>
        <dbReference type="EMBL" id="MDT0606065.1"/>
    </source>
</evidence>
<comment type="similarity">
    <text evidence="2 7">Belongs to the UPF0056 (MarC) family.</text>
</comment>
<keyword evidence="3" id="KW-1003">Cell membrane</keyword>
<dbReference type="Pfam" id="PF01914">
    <property type="entry name" value="MarC"/>
    <property type="match status" value="1"/>
</dbReference>
<name>A0ABU3A8E2_9FLAO</name>
<organism evidence="8 9">
    <name type="scientific">Croceitalea rosinachiae</name>
    <dbReference type="NCBI Taxonomy" id="3075596"/>
    <lineage>
        <taxon>Bacteria</taxon>
        <taxon>Pseudomonadati</taxon>
        <taxon>Bacteroidota</taxon>
        <taxon>Flavobacteriia</taxon>
        <taxon>Flavobacteriales</taxon>
        <taxon>Flavobacteriaceae</taxon>
        <taxon>Croceitalea</taxon>
    </lineage>
</organism>
<dbReference type="PANTHER" id="PTHR33508">
    <property type="entry name" value="UPF0056 MEMBRANE PROTEIN YHCE"/>
    <property type="match status" value="1"/>
</dbReference>
<dbReference type="PANTHER" id="PTHR33508:SF1">
    <property type="entry name" value="UPF0056 MEMBRANE PROTEIN YHCE"/>
    <property type="match status" value="1"/>
</dbReference>
<dbReference type="Proteomes" id="UP001255246">
    <property type="component" value="Unassembled WGS sequence"/>
</dbReference>
<accession>A0ABU3A8E2</accession>
<keyword evidence="9" id="KW-1185">Reference proteome</keyword>
<keyword evidence="6 7" id="KW-0472">Membrane</keyword>
<dbReference type="InterPro" id="IPR002771">
    <property type="entry name" value="Multi_antbiot-R_MarC"/>
</dbReference>
<evidence type="ECO:0000256" key="5">
    <source>
        <dbReference type="ARBA" id="ARBA00022989"/>
    </source>
</evidence>
<dbReference type="RefSeq" id="WP_311349627.1">
    <property type="nucleotide sequence ID" value="NZ_JAVRHR010000001.1"/>
</dbReference>
<feature type="transmembrane region" description="Helical" evidence="7">
    <location>
        <begin position="129"/>
        <end position="148"/>
    </location>
</feature>
<keyword evidence="4 7" id="KW-0812">Transmembrane</keyword>
<comment type="subcellular location">
    <subcellularLocation>
        <location evidence="1 7">Cell membrane</location>
        <topology evidence="1 7">Multi-pass membrane protein</topology>
    </subcellularLocation>
</comment>
<protein>
    <recommendedName>
        <fullName evidence="7">UPF0056 membrane protein</fullName>
    </recommendedName>
</protein>
<sequence length="190" mass="20572">MNFNFKEIATASMVLFAVIDILGSIPIIISLRNKVGHIQSEKASIVAACLMVAFLFVGESILSLIGIDVNSFAVAGAFVIFFLAIEMILGITLYKDEEPESASVVPIAFPLIAGAGTLTSILALRAEYYVENIIVAIVINIIFVYFVLKSSKKIERVLSKNGLSVLRKVFGVILLAIAVKLFATNVNQLF</sequence>
<evidence type="ECO:0000256" key="4">
    <source>
        <dbReference type="ARBA" id="ARBA00022692"/>
    </source>
</evidence>
<dbReference type="EMBL" id="JAVRHR010000001">
    <property type="protein sequence ID" value="MDT0606065.1"/>
    <property type="molecule type" value="Genomic_DNA"/>
</dbReference>
<gene>
    <name evidence="8" type="ORF">RM706_03445</name>
</gene>
<feature type="transmembrane region" description="Helical" evidence="7">
    <location>
        <begin position="169"/>
        <end position="186"/>
    </location>
</feature>
<keyword evidence="5 7" id="KW-1133">Transmembrane helix</keyword>
<evidence type="ECO:0000256" key="1">
    <source>
        <dbReference type="ARBA" id="ARBA00004651"/>
    </source>
</evidence>
<reference evidence="8 9" key="1">
    <citation type="submission" date="2023-09" db="EMBL/GenBank/DDBJ databases">
        <authorList>
            <person name="Rey-Velasco X."/>
        </authorList>
    </citation>
    <scope>NUCLEOTIDE SEQUENCE [LARGE SCALE GENOMIC DNA]</scope>
    <source>
        <strain evidence="8 9">F388</strain>
    </source>
</reference>
<feature type="transmembrane region" description="Helical" evidence="7">
    <location>
        <begin position="43"/>
        <end position="66"/>
    </location>
</feature>
<feature type="transmembrane region" description="Helical" evidence="7">
    <location>
        <begin position="72"/>
        <end position="94"/>
    </location>
</feature>
<comment type="caution">
    <text evidence="8">The sequence shown here is derived from an EMBL/GenBank/DDBJ whole genome shotgun (WGS) entry which is preliminary data.</text>
</comment>
<proteinExistence type="inferred from homology"/>
<evidence type="ECO:0000256" key="2">
    <source>
        <dbReference type="ARBA" id="ARBA00009784"/>
    </source>
</evidence>
<evidence type="ECO:0000313" key="9">
    <source>
        <dbReference type="Proteomes" id="UP001255246"/>
    </source>
</evidence>
<evidence type="ECO:0000256" key="6">
    <source>
        <dbReference type="ARBA" id="ARBA00023136"/>
    </source>
</evidence>
<evidence type="ECO:0000256" key="3">
    <source>
        <dbReference type="ARBA" id="ARBA00022475"/>
    </source>
</evidence>
<evidence type="ECO:0000256" key="7">
    <source>
        <dbReference type="RuleBase" id="RU362048"/>
    </source>
</evidence>
<feature type="transmembrane region" description="Helical" evidence="7">
    <location>
        <begin position="12"/>
        <end position="31"/>
    </location>
</feature>